<feature type="compositionally biased region" description="Gly residues" evidence="1">
    <location>
        <begin position="94"/>
        <end position="104"/>
    </location>
</feature>
<proteinExistence type="predicted"/>
<evidence type="ECO:0000313" key="2">
    <source>
        <dbReference type="EMBL" id="GAA3374789.1"/>
    </source>
</evidence>
<feature type="region of interest" description="Disordered" evidence="1">
    <location>
        <begin position="71"/>
        <end position="104"/>
    </location>
</feature>
<organism evidence="2 3">
    <name type="scientific">Streptomyces sannanensis</name>
    <dbReference type="NCBI Taxonomy" id="285536"/>
    <lineage>
        <taxon>Bacteria</taxon>
        <taxon>Bacillati</taxon>
        <taxon>Actinomycetota</taxon>
        <taxon>Actinomycetes</taxon>
        <taxon>Kitasatosporales</taxon>
        <taxon>Streptomycetaceae</taxon>
        <taxon>Streptomyces</taxon>
    </lineage>
</organism>
<protein>
    <submittedName>
        <fullName evidence="2">Uncharacterized protein</fullName>
    </submittedName>
</protein>
<name>A0ABP6SF57_9ACTN</name>
<feature type="compositionally biased region" description="Acidic residues" evidence="1">
    <location>
        <begin position="75"/>
        <end position="93"/>
    </location>
</feature>
<comment type="caution">
    <text evidence="2">The sequence shown here is derived from an EMBL/GenBank/DDBJ whole genome shotgun (WGS) entry which is preliminary data.</text>
</comment>
<evidence type="ECO:0000256" key="1">
    <source>
        <dbReference type="SAM" id="MobiDB-lite"/>
    </source>
</evidence>
<accession>A0ABP6SF57</accession>
<sequence length="104" mass="11383">MDLMLEITDKGALTGAALERIAEDELIPEEERTHAAASVREDEAEALAYLVDPFELVSEVPGVELVTASWSSEQAEYDPDAEEWDLDEEDGGEGDGYPGDGWRP</sequence>
<evidence type="ECO:0000313" key="3">
    <source>
        <dbReference type="Proteomes" id="UP001499990"/>
    </source>
</evidence>
<dbReference type="Proteomes" id="UP001499990">
    <property type="component" value="Unassembled WGS sequence"/>
</dbReference>
<reference evidence="3" key="1">
    <citation type="journal article" date="2019" name="Int. J. Syst. Evol. Microbiol.">
        <title>The Global Catalogue of Microorganisms (GCM) 10K type strain sequencing project: providing services to taxonomists for standard genome sequencing and annotation.</title>
        <authorList>
            <consortium name="The Broad Institute Genomics Platform"/>
            <consortium name="The Broad Institute Genome Sequencing Center for Infectious Disease"/>
            <person name="Wu L."/>
            <person name="Ma J."/>
        </authorList>
    </citation>
    <scope>NUCLEOTIDE SEQUENCE [LARGE SCALE GENOMIC DNA]</scope>
    <source>
        <strain evidence="3">JCM 9651</strain>
    </source>
</reference>
<gene>
    <name evidence="2" type="ORF">GCM10020367_40050</name>
</gene>
<keyword evidence="3" id="KW-1185">Reference proteome</keyword>
<dbReference type="EMBL" id="BAAAYL010000001">
    <property type="protein sequence ID" value="GAA3374789.1"/>
    <property type="molecule type" value="Genomic_DNA"/>
</dbReference>